<sequence>MNTNLSSAALPVAPAEPMYELDGVSFAYGRTLLHPLTLTLPQAHVCGLIGHNGSGKSTLLKLLARQQPPAAGTLRFAGRALSDWDNRSFARRVAYLPQQPPVANGMNVRELVAFGRYPWHGALGRFTGVDADKVDEALQLTDLQRFAERAVDSPSQQRGLGVAACRSASRDEVTPGGAARRTSDATRRDNRERSAKTTHVPRNDDVHAAGGA</sequence>
<accession>A0A6J5F3H3</accession>
<evidence type="ECO:0000256" key="6">
    <source>
        <dbReference type="SAM" id="MobiDB-lite"/>
    </source>
</evidence>
<dbReference type="InterPro" id="IPR027417">
    <property type="entry name" value="P-loop_NTPase"/>
</dbReference>
<keyword evidence="5" id="KW-0472">Membrane</keyword>
<evidence type="ECO:0000313" key="9">
    <source>
        <dbReference type="Proteomes" id="UP000494363"/>
    </source>
</evidence>
<dbReference type="PANTHER" id="PTHR42771">
    <property type="entry name" value="IRON(3+)-HYDROXAMATE IMPORT ATP-BINDING PROTEIN FHUC"/>
    <property type="match status" value="1"/>
</dbReference>
<dbReference type="Gene3D" id="3.40.50.300">
    <property type="entry name" value="P-loop containing nucleotide triphosphate hydrolases"/>
    <property type="match status" value="1"/>
</dbReference>
<dbReference type="EMBL" id="CADIKH010000054">
    <property type="protein sequence ID" value="CAB3771806.1"/>
    <property type="molecule type" value="Genomic_DNA"/>
</dbReference>
<dbReference type="GO" id="GO:0006811">
    <property type="term" value="P:monoatomic ion transport"/>
    <property type="evidence" value="ECO:0007669"/>
    <property type="project" value="UniProtKB-KW"/>
</dbReference>
<dbReference type="GO" id="GO:0005886">
    <property type="term" value="C:plasma membrane"/>
    <property type="evidence" value="ECO:0007669"/>
    <property type="project" value="UniProtKB-SubCell"/>
</dbReference>
<evidence type="ECO:0000256" key="5">
    <source>
        <dbReference type="ARBA" id="ARBA00023136"/>
    </source>
</evidence>
<organism evidence="8 9">
    <name type="scientific">Paraburkholderia humisilvae</name>
    <dbReference type="NCBI Taxonomy" id="627669"/>
    <lineage>
        <taxon>Bacteria</taxon>
        <taxon>Pseudomonadati</taxon>
        <taxon>Pseudomonadota</taxon>
        <taxon>Betaproteobacteria</taxon>
        <taxon>Burkholderiales</taxon>
        <taxon>Burkholderiaceae</taxon>
        <taxon>Paraburkholderia</taxon>
    </lineage>
</organism>
<evidence type="ECO:0000256" key="4">
    <source>
        <dbReference type="ARBA" id="ARBA00023065"/>
    </source>
</evidence>
<dbReference type="Proteomes" id="UP000494363">
    <property type="component" value="Unassembled WGS sequence"/>
</dbReference>
<keyword evidence="9" id="KW-1185">Reference proteome</keyword>
<name>A0A6J5F3H3_9BURK</name>
<evidence type="ECO:0000259" key="7">
    <source>
        <dbReference type="Pfam" id="PF00005"/>
    </source>
</evidence>
<evidence type="ECO:0000313" key="8">
    <source>
        <dbReference type="EMBL" id="CAB3771806.1"/>
    </source>
</evidence>
<dbReference type="PANTHER" id="PTHR42771:SF2">
    <property type="entry name" value="IRON(3+)-HYDROXAMATE IMPORT ATP-BINDING PROTEIN FHUC"/>
    <property type="match status" value="1"/>
</dbReference>
<evidence type="ECO:0000256" key="1">
    <source>
        <dbReference type="ARBA" id="ARBA00004202"/>
    </source>
</evidence>
<dbReference type="AlphaFoldDB" id="A0A6J5F3H3"/>
<keyword evidence="3" id="KW-1003">Cell membrane</keyword>
<evidence type="ECO:0000256" key="2">
    <source>
        <dbReference type="ARBA" id="ARBA00022448"/>
    </source>
</evidence>
<protein>
    <submittedName>
        <fullName evidence="8">Vitamin B12 import ATP-binding protein BtuD</fullName>
    </submittedName>
</protein>
<dbReference type="InterPro" id="IPR051535">
    <property type="entry name" value="Siderophore_ABC-ATPase"/>
</dbReference>
<keyword evidence="8" id="KW-0067">ATP-binding</keyword>
<keyword evidence="2" id="KW-0813">Transport</keyword>
<evidence type="ECO:0000256" key="3">
    <source>
        <dbReference type="ARBA" id="ARBA00022475"/>
    </source>
</evidence>
<feature type="compositionally biased region" description="Basic and acidic residues" evidence="6">
    <location>
        <begin position="181"/>
        <end position="212"/>
    </location>
</feature>
<feature type="region of interest" description="Disordered" evidence="6">
    <location>
        <begin position="152"/>
        <end position="212"/>
    </location>
</feature>
<dbReference type="Pfam" id="PF00005">
    <property type="entry name" value="ABC_tran"/>
    <property type="match status" value="1"/>
</dbReference>
<dbReference type="SUPFAM" id="SSF52540">
    <property type="entry name" value="P-loop containing nucleoside triphosphate hydrolases"/>
    <property type="match status" value="1"/>
</dbReference>
<feature type="domain" description="ABC transporter" evidence="7">
    <location>
        <begin position="33"/>
        <end position="153"/>
    </location>
</feature>
<dbReference type="GO" id="GO:0005524">
    <property type="term" value="F:ATP binding"/>
    <property type="evidence" value="ECO:0007669"/>
    <property type="project" value="UniProtKB-KW"/>
</dbReference>
<dbReference type="InterPro" id="IPR003439">
    <property type="entry name" value="ABC_transporter-like_ATP-bd"/>
</dbReference>
<keyword evidence="8" id="KW-0547">Nucleotide-binding</keyword>
<keyword evidence="4" id="KW-0406">Ion transport</keyword>
<proteinExistence type="predicted"/>
<comment type="subcellular location">
    <subcellularLocation>
        <location evidence="1">Cell membrane</location>
        <topology evidence="1">Peripheral membrane protein</topology>
    </subcellularLocation>
</comment>
<dbReference type="GO" id="GO:0016887">
    <property type="term" value="F:ATP hydrolysis activity"/>
    <property type="evidence" value="ECO:0007669"/>
    <property type="project" value="InterPro"/>
</dbReference>
<reference evidence="8 9" key="1">
    <citation type="submission" date="2020-04" db="EMBL/GenBank/DDBJ databases">
        <authorList>
            <person name="De Canck E."/>
        </authorList>
    </citation>
    <scope>NUCLEOTIDE SEQUENCE [LARGE SCALE GENOMIC DNA]</scope>
    <source>
        <strain evidence="8 9">LMG 29542</strain>
    </source>
</reference>
<gene>
    <name evidence="8" type="primary">btuD_22</name>
    <name evidence="8" type="ORF">LMG29542_06718</name>
</gene>